<dbReference type="Pfam" id="PF13567">
    <property type="entry name" value="DUF4131"/>
    <property type="match status" value="1"/>
</dbReference>
<name>A0A2N0ZI92_9BACI</name>
<dbReference type="SMART" id="SM00849">
    <property type="entry name" value="Lactamase_B"/>
    <property type="match status" value="1"/>
</dbReference>
<dbReference type="SUPFAM" id="SSF56281">
    <property type="entry name" value="Metallo-hydrolase/oxidoreductase"/>
    <property type="match status" value="1"/>
</dbReference>
<dbReference type="Gene3D" id="3.60.15.10">
    <property type="entry name" value="Ribonuclease Z/Hydroxyacylglutathione hydrolase-like"/>
    <property type="match status" value="1"/>
</dbReference>
<dbReference type="InterPro" id="IPR004797">
    <property type="entry name" value="Competence_ComEC/Rec2"/>
</dbReference>
<evidence type="ECO:0000256" key="5">
    <source>
        <dbReference type="ARBA" id="ARBA00023136"/>
    </source>
</evidence>
<proteinExistence type="predicted"/>
<evidence type="ECO:0000313" key="8">
    <source>
        <dbReference type="EMBL" id="PKG29249.1"/>
    </source>
</evidence>
<feature type="transmembrane region" description="Helical" evidence="6">
    <location>
        <begin position="455"/>
        <end position="474"/>
    </location>
</feature>
<dbReference type="Pfam" id="PF03772">
    <property type="entry name" value="Competence"/>
    <property type="match status" value="1"/>
</dbReference>
<dbReference type="PANTHER" id="PTHR30619">
    <property type="entry name" value="DNA INTERNALIZATION/COMPETENCE PROTEIN COMEC/REC2"/>
    <property type="match status" value="1"/>
</dbReference>
<feature type="transmembrane region" description="Helical" evidence="6">
    <location>
        <begin position="235"/>
        <end position="256"/>
    </location>
</feature>
<dbReference type="GO" id="GO:0030420">
    <property type="term" value="P:establishment of competence for transformation"/>
    <property type="evidence" value="ECO:0007669"/>
    <property type="project" value="InterPro"/>
</dbReference>
<feature type="transmembrane region" description="Helical" evidence="6">
    <location>
        <begin position="7"/>
        <end position="39"/>
    </location>
</feature>
<protein>
    <submittedName>
        <fullName evidence="8">DNA internalization-related competence protein ComEC/Rec2</fullName>
    </submittedName>
</protein>
<accession>A0A2N0ZI92</accession>
<keyword evidence="3 6" id="KW-0812">Transmembrane</keyword>
<evidence type="ECO:0000256" key="4">
    <source>
        <dbReference type="ARBA" id="ARBA00022989"/>
    </source>
</evidence>
<dbReference type="GO" id="GO:0005886">
    <property type="term" value="C:plasma membrane"/>
    <property type="evidence" value="ECO:0007669"/>
    <property type="project" value="UniProtKB-SubCell"/>
</dbReference>
<dbReference type="AlphaFoldDB" id="A0A2N0ZI92"/>
<dbReference type="InterPro" id="IPR036866">
    <property type="entry name" value="RibonucZ/Hydroxyglut_hydro"/>
</dbReference>
<evidence type="ECO:0000256" key="6">
    <source>
        <dbReference type="SAM" id="Phobius"/>
    </source>
</evidence>
<keyword evidence="4 6" id="KW-1133">Transmembrane helix</keyword>
<sequence length="774" mass="87308">MILRGKWIYFAIASVSGLLSSLFSSVFIFLHIIFLLFIIRIQRLSYKQFFFLCLCFLAFFIRGELAERFNISKIASETNQFHILFLRDWDINGDLLTAEVKEVRAGEKLILRYKIKSMEEKRLLNERLSAGVGCSLKGSLAEPAVATNPNGFHYRNFLYHKQTYWILTADELSLQQCKKEDSSLVTFFQNLRSKGIDYLRTNFPSHTAPLAVALIFGDRGLIDESSLLAYERLGIVHLLAISGLHVGLLTGMLFYLGIRIGITRESMIHFLVVFLPCYAILAGAAPSVVRAVLMLVLVLAIRKYIPSILTQDVLSFVLILYILFTPYIIFHVGFQLSFVVTYFLILSTPILLKKEMHPMKTIFFTSVVCQLASVPILFYYFFEVSIISILANILYIPLFSVIILPSLLILFLLHLLFGSHVFILLTIINTLLGWLDDFGKVMADLPFAVLTLGRPHPIIVMLYIAAAILFFILWEKCEGKRKFIKYSFIPGFVVVIHYVSQVYTPYGEITFIDVGQGDSIFIKLPYNQGNYLIDTGGSLAFPLEVWQQRKKKFDPGAEIVMPFLKSKGVTTIDKLILTHGDADHIGGAEAIVKAFHVKEIVMPITAELSQLEKELMRIALEKGIPLRTIGAGESWGFREAQFVALMPIVAQAESKNDGSIVLFAKIGGFRWLFTGDLEKVGEEQFIKKYPHLTADILKVGHHGSKTSSTEAFLEHIQPSVGVISAGRKNRYGHPHSEVLDRLDQFDVMIYRTDLHGAITYKFSGKTGTFSAVLP</sequence>
<keyword evidence="9" id="KW-1185">Reference proteome</keyword>
<evidence type="ECO:0000256" key="2">
    <source>
        <dbReference type="ARBA" id="ARBA00022475"/>
    </source>
</evidence>
<feature type="transmembrane region" description="Helical" evidence="6">
    <location>
        <begin position="336"/>
        <end position="352"/>
    </location>
</feature>
<keyword evidence="2" id="KW-1003">Cell membrane</keyword>
<dbReference type="InterPro" id="IPR035681">
    <property type="entry name" value="ComA-like_MBL"/>
</dbReference>
<evidence type="ECO:0000259" key="7">
    <source>
        <dbReference type="SMART" id="SM00849"/>
    </source>
</evidence>
<feature type="domain" description="Metallo-beta-lactamase" evidence="7">
    <location>
        <begin position="516"/>
        <end position="727"/>
    </location>
</feature>
<evidence type="ECO:0000256" key="1">
    <source>
        <dbReference type="ARBA" id="ARBA00004651"/>
    </source>
</evidence>
<keyword evidence="5 6" id="KW-0472">Membrane</keyword>
<dbReference type="InterPro" id="IPR001279">
    <property type="entry name" value="Metallo-B-lactamas"/>
</dbReference>
<dbReference type="InterPro" id="IPR025405">
    <property type="entry name" value="DUF4131"/>
</dbReference>
<feature type="transmembrane region" description="Helical" evidence="6">
    <location>
        <begin position="486"/>
        <end position="503"/>
    </location>
</feature>
<dbReference type="InterPro" id="IPR004477">
    <property type="entry name" value="ComEC_N"/>
</dbReference>
<comment type="subcellular location">
    <subcellularLocation>
        <location evidence="1">Cell membrane</location>
        <topology evidence="1">Multi-pass membrane protein</topology>
    </subcellularLocation>
</comment>
<dbReference type="InterPro" id="IPR052159">
    <property type="entry name" value="Competence_DNA_uptake"/>
</dbReference>
<feature type="transmembrane region" description="Helical" evidence="6">
    <location>
        <begin position="45"/>
        <end position="63"/>
    </location>
</feature>
<feature type="transmembrane region" description="Helical" evidence="6">
    <location>
        <begin position="411"/>
        <end position="435"/>
    </location>
</feature>
<dbReference type="NCBIfam" id="TIGR00360">
    <property type="entry name" value="ComEC_N-term"/>
    <property type="match status" value="1"/>
</dbReference>
<dbReference type="NCBIfam" id="TIGR00361">
    <property type="entry name" value="ComEC_Rec2"/>
    <property type="match status" value="1"/>
</dbReference>
<gene>
    <name evidence="8" type="ORF">CWS20_09670</name>
</gene>
<comment type="caution">
    <text evidence="8">The sequence shown here is derived from an EMBL/GenBank/DDBJ whole genome shotgun (WGS) entry which is preliminary data.</text>
</comment>
<feature type="transmembrane region" description="Helical" evidence="6">
    <location>
        <begin position="361"/>
        <end position="380"/>
    </location>
</feature>
<dbReference type="EMBL" id="PISD01000018">
    <property type="protein sequence ID" value="PKG29249.1"/>
    <property type="molecule type" value="Genomic_DNA"/>
</dbReference>
<evidence type="ECO:0000313" key="9">
    <source>
        <dbReference type="Proteomes" id="UP000233343"/>
    </source>
</evidence>
<dbReference type="CDD" id="cd07731">
    <property type="entry name" value="ComA-like_MBL-fold"/>
    <property type="match status" value="1"/>
</dbReference>
<feature type="transmembrane region" description="Helical" evidence="6">
    <location>
        <begin position="268"/>
        <end position="301"/>
    </location>
</feature>
<feature type="transmembrane region" description="Helical" evidence="6">
    <location>
        <begin position="386"/>
        <end position="404"/>
    </location>
</feature>
<reference evidence="8 9" key="1">
    <citation type="journal article" date="2010" name="Int. J. Syst. Evol. Microbiol.">
        <title>Bacillus horneckiae sp. nov., isolated from a spacecraft-assembly clean room.</title>
        <authorList>
            <person name="Vaishampayan P."/>
            <person name="Probst A."/>
            <person name="Krishnamurthi S."/>
            <person name="Ghosh S."/>
            <person name="Osman S."/>
            <person name="McDowall A."/>
            <person name="Ruckmani A."/>
            <person name="Mayilraj S."/>
            <person name="Venkateswaran K."/>
        </authorList>
    </citation>
    <scope>NUCLEOTIDE SEQUENCE [LARGE SCALE GENOMIC DNA]</scope>
    <source>
        <strain evidence="9">1PO1SC</strain>
    </source>
</reference>
<dbReference type="PANTHER" id="PTHR30619:SF1">
    <property type="entry name" value="RECOMBINATION PROTEIN 2"/>
    <property type="match status" value="1"/>
</dbReference>
<dbReference type="Proteomes" id="UP000233343">
    <property type="component" value="Unassembled WGS sequence"/>
</dbReference>
<organism evidence="8 9">
    <name type="scientific">Cytobacillus horneckiae</name>
    <dbReference type="NCBI Taxonomy" id="549687"/>
    <lineage>
        <taxon>Bacteria</taxon>
        <taxon>Bacillati</taxon>
        <taxon>Bacillota</taxon>
        <taxon>Bacilli</taxon>
        <taxon>Bacillales</taxon>
        <taxon>Bacillaceae</taxon>
        <taxon>Cytobacillus</taxon>
    </lineage>
</organism>
<dbReference type="Pfam" id="PF00753">
    <property type="entry name" value="Lactamase_B"/>
    <property type="match status" value="1"/>
</dbReference>
<evidence type="ECO:0000256" key="3">
    <source>
        <dbReference type="ARBA" id="ARBA00022692"/>
    </source>
</evidence>